<evidence type="ECO:0000313" key="3">
    <source>
        <dbReference type="Proteomes" id="UP000032309"/>
    </source>
</evidence>
<evidence type="ECO:0000313" key="2">
    <source>
        <dbReference type="EMBL" id="GAN33348.1"/>
    </source>
</evidence>
<gene>
    <name evidence="2" type="ORF">BROSI_A1868</name>
</gene>
<dbReference type="InterPro" id="IPR050256">
    <property type="entry name" value="Glycosyltransferase_2"/>
</dbReference>
<name>A0ABQ0JXE0_9BACT</name>
<dbReference type="Proteomes" id="UP000032309">
    <property type="component" value="Unassembled WGS sequence"/>
</dbReference>
<accession>A0ABQ0JXE0</accession>
<dbReference type="SUPFAM" id="SSF53448">
    <property type="entry name" value="Nucleotide-diphospho-sugar transferases"/>
    <property type="match status" value="1"/>
</dbReference>
<proteinExistence type="predicted"/>
<dbReference type="InterPro" id="IPR001173">
    <property type="entry name" value="Glyco_trans_2-like"/>
</dbReference>
<evidence type="ECO:0000259" key="1">
    <source>
        <dbReference type="Pfam" id="PF00535"/>
    </source>
</evidence>
<protein>
    <submittedName>
        <fullName evidence="2">Glycosyltransferase family 2</fullName>
    </submittedName>
</protein>
<dbReference type="EMBL" id="BAFN01000001">
    <property type="protein sequence ID" value="GAN33348.1"/>
    <property type="molecule type" value="Genomic_DNA"/>
</dbReference>
<dbReference type="PANTHER" id="PTHR48090">
    <property type="entry name" value="UNDECAPRENYL-PHOSPHATE 4-DEOXY-4-FORMAMIDO-L-ARABINOSE TRANSFERASE-RELATED"/>
    <property type="match status" value="1"/>
</dbReference>
<feature type="domain" description="Glycosyltransferase 2-like" evidence="1">
    <location>
        <begin position="4"/>
        <end position="169"/>
    </location>
</feature>
<dbReference type="InterPro" id="IPR029044">
    <property type="entry name" value="Nucleotide-diphossugar_trans"/>
</dbReference>
<organism evidence="2 3">
    <name type="scientific">Candidatus Brocadia sinica JPN1</name>
    <dbReference type="NCBI Taxonomy" id="1197129"/>
    <lineage>
        <taxon>Bacteria</taxon>
        <taxon>Pseudomonadati</taxon>
        <taxon>Planctomycetota</taxon>
        <taxon>Candidatus Brocadiia</taxon>
        <taxon>Candidatus Brocadiales</taxon>
        <taxon>Candidatus Brocadiaceae</taxon>
        <taxon>Candidatus Brocadia</taxon>
    </lineage>
</organism>
<keyword evidence="3" id="KW-1185">Reference proteome</keyword>
<dbReference type="CDD" id="cd04179">
    <property type="entry name" value="DPM_DPG-synthase_like"/>
    <property type="match status" value="1"/>
</dbReference>
<sequence length="258" mass="29949">MKLSCIIPAHNEEGCIRKTVSHLHTILQDARIDFEIRVVNDNSTDRTGEILEDMVKSIPELVAVNNEYPNGFGFAVRKGLETFRGEAVCIYMSDASDNPKDVVNFFRTMELGYDCVFGSRWGDGGQVFDYPWLKRLINRLANYFIAVLFQIKYYDVTNAFKMYRAHVIEGLKPFLSHHFNLTVELPLKAIVRGYNYTILPNSWTNRKAGESKLKIKEMGSRYLFIVLYCLIEKWFSKGDYRKKDNEVCGKIQNKELKR</sequence>
<dbReference type="Gene3D" id="3.90.550.10">
    <property type="entry name" value="Spore Coat Polysaccharide Biosynthesis Protein SpsA, Chain A"/>
    <property type="match status" value="1"/>
</dbReference>
<comment type="caution">
    <text evidence="2">The sequence shown here is derived from an EMBL/GenBank/DDBJ whole genome shotgun (WGS) entry which is preliminary data.</text>
</comment>
<dbReference type="Pfam" id="PF00535">
    <property type="entry name" value="Glycos_transf_2"/>
    <property type="match status" value="1"/>
</dbReference>
<dbReference type="RefSeq" id="WP_052563405.1">
    <property type="nucleotide sequence ID" value="NZ_BAFN01000001.1"/>
</dbReference>
<dbReference type="PANTHER" id="PTHR48090:SF7">
    <property type="entry name" value="RFBJ PROTEIN"/>
    <property type="match status" value="1"/>
</dbReference>
<reference evidence="3" key="1">
    <citation type="journal article" date="2015" name="Genome Announc.">
        <title>Draft Genome Sequence of an Anaerobic Ammonium-Oxidizing Bacterium, "Candidatus Brocadia sinica".</title>
        <authorList>
            <person name="Oshiki M."/>
            <person name="Shinyako-Hata K."/>
            <person name="Satoh H."/>
            <person name="Okabe S."/>
        </authorList>
    </citation>
    <scope>NUCLEOTIDE SEQUENCE [LARGE SCALE GENOMIC DNA]</scope>
    <source>
        <strain evidence="3">JPN1</strain>
    </source>
</reference>